<dbReference type="Proteomes" id="UP000660554">
    <property type="component" value="Unassembled WGS sequence"/>
</dbReference>
<feature type="region of interest" description="Disordered" evidence="1">
    <location>
        <begin position="37"/>
        <end position="61"/>
    </location>
</feature>
<name>A0ABQ3NU17_STRVG</name>
<protein>
    <recommendedName>
        <fullName evidence="4">Alpha-ribazole phosphatase</fullName>
    </recommendedName>
</protein>
<evidence type="ECO:0000313" key="3">
    <source>
        <dbReference type="Proteomes" id="UP000660554"/>
    </source>
</evidence>
<keyword evidence="3" id="KW-1185">Reference proteome</keyword>
<reference evidence="3" key="1">
    <citation type="submission" date="2020-09" db="EMBL/GenBank/DDBJ databases">
        <title>Whole genome shotgun sequence of Streptomyces cinnamonensis NBRC 15873.</title>
        <authorList>
            <person name="Komaki H."/>
            <person name="Tamura T."/>
        </authorList>
    </citation>
    <scope>NUCLEOTIDE SEQUENCE [LARGE SCALE GENOMIC DNA]</scope>
    <source>
        <strain evidence="3">NBRC 15873</strain>
    </source>
</reference>
<proteinExistence type="predicted"/>
<comment type="caution">
    <text evidence="2">The sequence shown here is derived from an EMBL/GenBank/DDBJ whole genome shotgun (WGS) entry which is preliminary data.</text>
</comment>
<accession>A0ABQ3NU17</accession>
<dbReference type="Gene3D" id="3.40.50.1240">
    <property type="entry name" value="Phosphoglycerate mutase-like"/>
    <property type="match status" value="1"/>
</dbReference>
<evidence type="ECO:0000256" key="1">
    <source>
        <dbReference type="SAM" id="MobiDB-lite"/>
    </source>
</evidence>
<evidence type="ECO:0000313" key="2">
    <source>
        <dbReference type="EMBL" id="GHI16259.1"/>
    </source>
</evidence>
<organism evidence="2 3">
    <name type="scientific">Streptomyces virginiae</name>
    <name type="common">Streptomyces cinnamonensis</name>
    <dbReference type="NCBI Taxonomy" id="1961"/>
    <lineage>
        <taxon>Bacteria</taxon>
        <taxon>Bacillati</taxon>
        <taxon>Actinomycetota</taxon>
        <taxon>Actinomycetes</taxon>
        <taxon>Kitasatosporales</taxon>
        <taxon>Streptomycetaceae</taxon>
        <taxon>Streptomyces</taxon>
    </lineage>
</organism>
<dbReference type="InterPro" id="IPR029033">
    <property type="entry name" value="His_PPase_superfam"/>
</dbReference>
<dbReference type="EMBL" id="BNDV01000016">
    <property type="protein sequence ID" value="GHI16259.1"/>
    <property type="molecule type" value="Genomic_DNA"/>
</dbReference>
<dbReference type="SUPFAM" id="SSF53254">
    <property type="entry name" value="Phosphoglycerate mutase-like"/>
    <property type="match status" value="1"/>
</dbReference>
<dbReference type="Pfam" id="PF00300">
    <property type="entry name" value="His_Phos_1"/>
    <property type="match status" value="1"/>
</dbReference>
<evidence type="ECO:0008006" key="4">
    <source>
        <dbReference type="Google" id="ProtNLM"/>
    </source>
</evidence>
<dbReference type="InterPro" id="IPR013078">
    <property type="entry name" value="His_Pase_superF_clade-1"/>
</dbReference>
<gene>
    <name evidence="2" type="ORF">Scinn_57220</name>
</gene>
<sequence>MPTNTAQGASAESAMGAMAGAFVVGTAELAIAEPPEGTRVPVSGALDDGGGSDLPPLREDSQWRDRAGFSPVLPRPVVMDLSRSRRYRAYAPLMKSQSVRVHLVRPPLDTAARQGRFGHARPCPGYGGLRGLDTGEWAGRTLDEVAAEAPEALHAWLTDPGYAPPGGESVDALIARVGAELAGLAPGTHRAEVEQAVVRAAVVHALELPAAAFWRLDVRPESVTTLTGRAGRWNLLVGRPQDELPGA</sequence>